<dbReference type="SUPFAM" id="SSF55729">
    <property type="entry name" value="Acyl-CoA N-acyltransferases (Nat)"/>
    <property type="match status" value="1"/>
</dbReference>
<dbReference type="AlphaFoldDB" id="A0A4Y5T5R8"/>
<evidence type="ECO:0000313" key="2">
    <source>
        <dbReference type="EMBL" id="QDB01323.1"/>
    </source>
</evidence>
<organism evidence="2">
    <name type="scientific">Clostridium perfringens</name>
    <dbReference type="NCBI Taxonomy" id="1502"/>
    <lineage>
        <taxon>Bacteria</taxon>
        <taxon>Bacillati</taxon>
        <taxon>Bacillota</taxon>
        <taxon>Clostridia</taxon>
        <taxon>Eubacteriales</taxon>
        <taxon>Clostridiaceae</taxon>
        <taxon>Clostridium</taxon>
    </lineage>
</organism>
<dbReference type="InterPro" id="IPR016181">
    <property type="entry name" value="Acyl_CoA_acyltransferase"/>
</dbReference>
<protein>
    <recommendedName>
        <fullName evidence="1">N-acetyltransferase domain-containing protein</fullName>
    </recommendedName>
</protein>
<dbReference type="InterPro" id="IPR000182">
    <property type="entry name" value="GNAT_dom"/>
</dbReference>
<evidence type="ECO:0000259" key="1">
    <source>
        <dbReference type="PROSITE" id="PS51186"/>
    </source>
</evidence>
<dbReference type="Gene3D" id="3.40.630.30">
    <property type="match status" value="1"/>
</dbReference>
<dbReference type="CDD" id="cd04301">
    <property type="entry name" value="NAT_SF"/>
    <property type="match status" value="1"/>
</dbReference>
<reference evidence="2" key="1">
    <citation type="journal article" date="2019" name="Pathogens">
        <title>In silico Identification of Novel Toxin Homologs and Associated Mobile Genetic Elements in Clostridium perfringens.</title>
        <authorList>
            <person name="Lacey J.A."/>
            <person name="Johanesen P.A."/>
            <person name="Lyras D."/>
            <person name="Moore R.J."/>
        </authorList>
    </citation>
    <scope>NUCLEOTIDE SEQUENCE</scope>
    <source>
        <strain evidence="2">T84</strain>
    </source>
</reference>
<sequence length="83" mass="9473">MEWVAVKPEYQGKGLGKALISKGVKLMVSIEGDCDMYIPTQTWSYKAIRLYRWAGFEFETEEKFPGGIKNETIEGIKVIKNLI</sequence>
<accession>A0A4Y5T5R8</accession>
<dbReference type="EMBL" id="MK285064">
    <property type="protein sequence ID" value="QDB01323.1"/>
    <property type="molecule type" value="Genomic_DNA"/>
</dbReference>
<feature type="domain" description="N-acetyltransferase" evidence="1">
    <location>
        <begin position="1"/>
        <end position="83"/>
    </location>
</feature>
<dbReference type="PROSITE" id="PS51186">
    <property type="entry name" value="GNAT"/>
    <property type="match status" value="1"/>
</dbReference>
<dbReference type="Pfam" id="PF00583">
    <property type="entry name" value="Acetyltransf_1"/>
    <property type="match status" value="1"/>
</dbReference>
<dbReference type="GO" id="GO:0016747">
    <property type="term" value="F:acyltransferase activity, transferring groups other than amino-acyl groups"/>
    <property type="evidence" value="ECO:0007669"/>
    <property type="project" value="InterPro"/>
</dbReference>
<proteinExistence type="predicted"/>
<name>A0A4Y5T5R8_CLOPF</name>